<dbReference type="Proteomes" id="UP001595386">
    <property type="component" value="Unassembled WGS sequence"/>
</dbReference>
<keyword evidence="2" id="KW-1185">Reference proteome</keyword>
<evidence type="ECO:0008006" key="3">
    <source>
        <dbReference type="Google" id="ProtNLM"/>
    </source>
</evidence>
<evidence type="ECO:0000313" key="2">
    <source>
        <dbReference type="Proteomes" id="UP001595386"/>
    </source>
</evidence>
<dbReference type="EMBL" id="JBHRSQ010000040">
    <property type="protein sequence ID" value="MFC2993595.1"/>
    <property type="molecule type" value="Genomic_DNA"/>
</dbReference>
<proteinExistence type="predicted"/>
<sequence>MKPAFINRHDYPELDAILWDRADDHIDPEVAFHIYEERWRFVAQDRLLDKERILIDELAKTYGHGHMLIA</sequence>
<comment type="caution">
    <text evidence="1">The sequence shown here is derived from an EMBL/GenBank/DDBJ whole genome shotgun (WGS) entry which is preliminary data.</text>
</comment>
<protein>
    <recommendedName>
        <fullName evidence="3">Aminopeptidase</fullName>
    </recommendedName>
</protein>
<gene>
    <name evidence="1" type="ORF">ACFODV_16365</name>
</gene>
<name>A0ABV7BBM6_9GAMM</name>
<organism evidence="1 2">
    <name type="scientific">Halomonas tibetensis</name>
    <dbReference type="NCBI Taxonomy" id="2259590"/>
    <lineage>
        <taxon>Bacteria</taxon>
        <taxon>Pseudomonadati</taxon>
        <taxon>Pseudomonadota</taxon>
        <taxon>Gammaproteobacteria</taxon>
        <taxon>Oceanospirillales</taxon>
        <taxon>Halomonadaceae</taxon>
        <taxon>Halomonas</taxon>
    </lineage>
</organism>
<reference evidence="2" key="1">
    <citation type="journal article" date="2019" name="Int. J. Syst. Evol. Microbiol.">
        <title>The Global Catalogue of Microorganisms (GCM) 10K type strain sequencing project: providing services to taxonomists for standard genome sequencing and annotation.</title>
        <authorList>
            <consortium name="The Broad Institute Genomics Platform"/>
            <consortium name="The Broad Institute Genome Sequencing Center for Infectious Disease"/>
            <person name="Wu L."/>
            <person name="Ma J."/>
        </authorList>
    </citation>
    <scope>NUCLEOTIDE SEQUENCE [LARGE SCALE GENOMIC DNA]</scope>
    <source>
        <strain evidence="2">KCTC 52660</strain>
    </source>
</reference>
<dbReference type="RefSeq" id="WP_379761354.1">
    <property type="nucleotide sequence ID" value="NZ_JBHRSQ010000040.1"/>
</dbReference>
<evidence type="ECO:0000313" key="1">
    <source>
        <dbReference type="EMBL" id="MFC2993595.1"/>
    </source>
</evidence>
<accession>A0ABV7BBM6</accession>